<dbReference type="SMART" id="SM00963">
    <property type="entry name" value="SRP54_N"/>
    <property type="match status" value="1"/>
</dbReference>
<feature type="binding site" evidence="8">
    <location>
        <begin position="199"/>
        <end position="203"/>
    </location>
    <ligand>
        <name>GTP</name>
        <dbReference type="ChEBI" id="CHEBI:37565"/>
    </ligand>
</feature>
<comment type="subcellular location">
    <subcellularLocation>
        <location evidence="8">Cell membrane</location>
        <topology evidence="8">Peripheral membrane protein</topology>
        <orientation evidence="8">Cytoplasmic side</orientation>
    </subcellularLocation>
    <subcellularLocation>
        <location evidence="8">Cytoplasm</location>
    </subcellularLocation>
</comment>
<dbReference type="GO" id="GO:0005047">
    <property type="term" value="F:signal recognition particle binding"/>
    <property type="evidence" value="ECO:0007669"/>
    <property type="project" value="TreeGrafter"/>
</dbReference>
<dbReference type="Pfam" id="PF00448">
    <property type="entry name" value="SRP54"/>
    <property type="match status" value="1"/>
</dbReference>
<comment type="similarity">
    <text evidence="8">Belongs to the GTP-binding SRP family. FtsY subfamily.</text>
</comment>
<evidence type="ECO:0000256" key="8">
    <source>
        <dbReference type="HAMAP-Rule" id="MF_00920"/>
    </source>
</evidence>
<keyword evidence="2 8" id="KW-0963">Cytoplasm</keyword>
<dbReference type="GO" id="GO:0006614">
    <property type="term" value="P:SRP-dependent cotranslational protein targeting to membrane"/>
    <property type="evidence" value="ECO:0007669"/>
    <property type="project" value="InterPro"/>
</dbReference>
<gene>
    <name evidence="8 11" type="primary">ftsY</name>
    <name evidence="10" type="ORF">ENT87_07250</name>
    <name evidence="11" type="ORF">ENU30_05265</name>
</gene>
<dbReference type="PROSITE" id="PS00300">
    <property type="entry name" value="SRP54"/>
    <property type="match status" value="1"/>
</dbReference>
<keyword evidence="1 8" id="KW-1003">Cell membrane</keyword>
<dbReference type="InterPro" id="IPR013822">
    <property type="entry name" value="Signal_recog_particl_SRP54_hlx"/>
</dbReference>
<comment type="catalytic activity">
    <reaction evidence="8">
        <text>GTP + H2O = GDP + phosphate + H(+)</text>
        <dbReference type="Rhea" id="RHEA:19669"/>
        <dbReference type="ChEBI" id="CHEBI:15377"/>
        <dbReference type="ChEBI" id="CHEBI:15378"/>
        <dbReference type="ChEBI" id="CHEBI:37565"/>
        <dbReference type="ChEBI" id="CHEBI:43474"/>
        <dbReference type="ChEBI" id="CHEBI:58189"/>
        <dbReference type="EC" id="3.6.5.4"/>
    </reaction>
</comment>
<accession>A0A7J3JR03</accession>
<dbReference type="InterPro" id="IPR027417">
    <property type="entry name" value="P-loop_NTPase"/>
</dbReference>
<dbReference type="SMART" id="SM00382">
    <property type="entry name" value="AAA"/>
    <property type="match status" value="1"/>
</dbReference>
<dbReference type="Pfam" id="PF02881">
    <property type="entry name" value="SRP54_N"/>
    <property type="match status" value="1"/>
</dbReference>
<evidence type="ECO:0000256" key="2">
    <source>
        <dbReference type="ARBA" id="ARBA00022490"/>
    </source>
</evidence>
<dbReference type="InterPro" id="IPR042101">
    <property type="entry name" value="SRP54_N_sf"/>
</dbReference>
<dbReference type="NCBIfam" id="TIGR00064">
    <property type="entry name" value="ftsY"/>
    <property type="match status" value="1"/>
</dbReference>
<feature type="binding site" evidence="8">
    <location>
        <begin position="117"/>
        <end position="124"/>
    </location>
    <ligand>
        <name>GTP</name>
        <dbReference type="ChEBI" id="CHEBI:37565"/>
    </ligand>
</feature>
<evidence type="ECO:0000313" key="11">
    <source>
        <dbReference type="EMBL" id="HGQ18365.1"/>
    </source>
</evidence>
<comment type="subunit">
    <text evidence="8">Part of the signal recognition particle protein translocation system, which is composed of SRP and FtsY.</text>
</comment>
<keyword evidence="6 8" id="KW-0472">Membrane</keyword>
<evidence type="ECO:0000256" key="6">
    <source>
        <dbReference type="ARBA" id="ARBA00023136"/>
    </source>
</evidence>
<dbReference type="InterPro" id="IPR000897">
    <property type="entry name" value="SRP54_GTPase_dom"/>
</dbReference>
<evidence type="ECO:0000259" key="9">
    <source>
        <dbReference type="PROSITE" id="PS00300"/>
    </source>
</evidence>
<organism evidence="11">
    <name type="scientific">Ignisphaera aggregans</name>
    <dbReference type="NCBI Taxonomy" id="334771"/>
    <lineage>
        <taxon>Archaea</taxon>
        <taxon>Thermoproteota</taxon>
        <taxon>Thermoprotei</taxon>
        <taxon>Desulfurococcales</taxon>
        <taxon>Desulfurococcaceae</taxon>
        <taxon>Ignisphaera</taxon>
    </lineage>
</organism>
<evidence type="ECO:0000256" key="5">
    <source>
        <dbReference type="ARBA" id="ARBA00023134"/>
    </source>
</evidence>
<dbReference type="GO" id="GO:0005886">
    <property type="term" value="C:plasma membrane"/>
    <property type="evidence" value="ECO:0007669"/>
    <property type="project" value="UniProtKB-SubCell"/>
</dbReference>
<comment type="caution">
    <text evidence="11">The sequence shown here is derived from an EMBL/GenBank/DDBJ whole genome shotgun (WGS) entry which is preliminary data.</text>
</comment>
<dbReference type="HAMAP" id="MF_00920">
    <property type="entry name" value="FtsY"/>
    <property type="match status" value="1"/>
</dbReference>
<keyword evidence="4 8" id="KW-0378">Hydrolase</keyword>
<comment type="function">
    <text evidence="8">Involved in targeting and insertion of nascent membrane proteins into the cytoplasmic membrane. Acts as a receptor for the complex formed by the signal recognition particle (SRP) and the ribosome-nascent chain (RNC).</text>
</comment>
<dbReference type="InterPro" id="IPR003593">
    <property type="entry name" value="AAA+_ATPase"/>
</dbReference>
<dbReference type="SUPFAM" id="SSF47364">
    <property type="entry name" value="Domain of the SRP/SRP receptor G-proteins"/>
    <property type="match status" value="1"/>
</dbReference>
<dbReference type="EC" id="3.6.5.4" evidence="8"/>
<dbReference type="GO" id="GO:0003924">
    <property type="term" value="F:GTPase activity"/>
    <property type="evidence" value="ECO:0007669"/>
    <property type="project" value="UniProtKB-UniRule"/>
</dbReference>
<evidence type="ECO:0000256" key="7">
    <source>
        <dbReference type="ARBA" id="ARBA00023170"/>
    </source>
</evidence>
<keyword evidence="3 8" id="KW-0547">Nucleotide-binding</keyword>
<dbReference type="AlphaFoldDB" id="A0A7J3JR03"/>
<dbReference type="SMART" id="SM00962">
    <property type="entry name" value="SRP54"/>
    <property type="match status" value="1"/>
</dbReference>
<evidence type="ECO:0000313" key="10">
    <source>
        <dbReference type="EMBL" id="HGN37323.1"/>
    </source>
</evidence>
<dbReference type="PANTHER" id="PTHR43134:SF1">
    <property type="entry name" value="SIGNAL RECOGNITION PARTICLE RECEPTOR SUBUNIT ALPHA"/>
    <property type="match status" value="1"/>
</dbReference>
<dbReference type="PANTHER" id="PTHR43134">
    <property type="entry name" value="SIGNAL RECOGNITION PARTICLE RECEPTOR SUBUNIT ALPHA"/>
    <property type="match status" value="1"/>
</dbReference>
<keyword evidence="7 8" id="KW-0675">Receptor</keyword>
<dbReference type="InterPro" id="IPR004390">
    <property type="entry name" value="SR_rcpt_FtsY"/>
</dbReference>
<dbReference type="GO" id="GO:0005737">
    <property type="term" value="C:cytoplasm"/>
    <property type="evidence" value="ECO:0007669"/>
    <property type="project" value="UniProtKB-SubCell"/>
</dbReference>
<name>A0A7J3JR03_9CREN</name>
<evidence type="ECO:0000256" key="1">
    <source>
        <dbReference type="ARBA" id="ARBA00022475"/>
    </source>
</evidence>
<dbReference type="SUPFAM" id="SSF52540">
    <property type="entry name" value="P-loop containing nucleoside triphosphate hydrolases"/>
    <property type="match status" value="1"/>
</dbReference>
<evidence type="ECO:0000256" key="3">
    <source>
        <dbReference type="ARBA" id="ARBA00022741"/>
    </source>
</evidence>
<proteinExistence type="inferred from homology"/>
<keyword evidence="5 8" id="KW-0342">GTP-binding</keyword>
<dbReference type="Gene3D" id="1.20.120.140">
    <property type="entry name" value="Signal recognition particle SRP54, nucleotide-binding domain"/>
    <property type="match status" value="1"/>
</dbReference>
<dbReference type="GO" id="GO:0005525">
    <property type="term" value="F:GTP binding"/>
    <property type="evidence" value="ECO:0007669"/>
    <property type="project" value="UniProtKB-UniRule"/>
</dbReference>
<protein>
    <recommendedName>
        <fullName evidence="8">Signal recognition particle receptor FtsY</fullName>
        <shortName evidence="8">SRP receptor</shortName>
        <ecNumber evidence="8">3.6.5.4</ecNumber>
    </recommendedName>
</protein>
<dbReference type="EMBL" id="DTBZ01000099">
    <property type="protein sequence ID" value="HGQ18365.1"/>
    <property type="molecule type" value="Genomic_DNA"/>
</dbReference>
<dbReference type="EMBL" id="DTAI01000216">
    <property type="protein sequence ID" value="HGN37323.1"/>
    <property type="molecule type" value="Genomic_DNA"/>
</dbReference>
<feature type="domain" description="SRP54-type proteins GTP-binding" evidence="9">
    <location>
        <begin position="278"/>
        <end position="291"/>
    </location>
</feature>
<dbReference type="InterPro" id="IPR036225">
    <property type="entry name" value="SRP/SRP_N"/>
</dbReference>
<dbReference type="Gene3D" id="3.40.50.300">
    <property type="entry name" value="P-loop containing nucleotide triphosphate hydrolases"/>
    <property type="match status" value="1"/>
</dbReference>
<feature type="binding site" evidence="8">
    <location>
        <begin position="257"/>
        <end position="260"/>
    </location>
    <ligand>
        <name>GTP</name>
        <dbReference type="ChEBI" id="CHEBI:37565"/>
    </ligand>
</feature>
<sequence>MFSKIKNIFKSFTKQISDTIMYKTISEKDVEEFCNKILTELIEADVAYDVAERIVETIKNNLAGQKIHRGSNVEEYMDGILYKSLYNILSSGVTRNFLEAVKDIVTRDGVAKIMFMGINGVGKTTTIAKVAYTLKQSGLKSVIVGADTFRAGAQEQLKKHCEKLGLPFIGGKYGADPAAVAFDGVVYAQKNRYHVVLIDTAGRMHIDVDLMNELRKIVNVIKPHMKILIVDALTGNDAIEQARKFDEAVGVDAAILTKVDADASGGAALSVIMGIGKPILYLGVGQGYDDLLGYDPDAILKMLLR</sequence>
<evidence type="ECO:0000256" key="4">
    <source>
        <dbReference type="ARBA" id="ARBA00022801"/>
    </source>
</evidence>
<reference evidence="11" key="1">
    <citation type="journal article" date="2020" name="mSystems">
        <title>Genome- and Community-Level Interaction Insights into Carbon Utilization and Element Cycling Functions of Hydrothermarchaeota in Hydrothermal Sediment.</title>
        <authorList>
            <person name="Zhou Z."/>
            <person name="Liu Y."/>
            <person name="Xu W."/>
            <person name="Pan J."/>
            <person name="Luo Z.H."/>
            <person name="Li M."/>
        </authorList>
    </citation>
    <scope>NUCLEOTIDE SEQUENCE [LARGE SCALE GENOMIC DNA]</scope>
    <source>
        <strain evidence="10">SpSt-618</strain>
        <strain evidence="11">SpSt-657</strain>
    </source>
</reference>